<dbReference type="InterPro" id="IPR011042">
    <property type="entry name" value="6-blade_b-propeller_TolB-like"/>
</dbReference>
<comment type="similarity">
    <text evidence="1">Belongs to the TolB family.</text>
</comment>
<evidence type="ECO:0000313" key="2">
    <source>
        <dbReference type="EMBL" id="HJF92631.1"/>
    </source>
</evidence>
<dbReference type="Pfam" id="PF07676">
    <property type="entry name" value="PD40"/>
    <property type="match status" value="2"/>
</dbReference>
<comment type="caution">
    <text evidence="2">The sequence shown here is derived from an EMBL/GenBank/DDBJ whole genome shotgun (WGS) entry which is preliminary data.</text>
</comment>
<accession>A0A921HZF6</accession>
<dbReference type="Gene3D" id="2.120.10.30">
    <property type="entry name" value="TolB, C-terminal domain"/>
    <property type="match status" value="2"/>
</dbReference>
<evidence type="ECO:0000313" key="3">
    <source>
        <dbReference type="Proteomes" id="UP000717835"/>
    </source>
</evidence>
<gene>
    <name evidence="2" type="ORF">K8W02_09655</name>
</gene>
<dbReference type="SUPFAM" id="SSF82171">
    <property type="entry name" value="DPP6 N-terminal domain-like"/>
    <property type="match status" value="1"/>
</dbReference>
<evidence type="ECO:0000256" key="1">
    <source>
        <dbReference type="ARBA" id="ARBA00009820"/>
    </source>
</evidence>
<reference evidence="2" key="2">
    <citation type="submission" date="2021-09" db="EMBL/GenBank/DDBJ databases">
        <authorList>
            <person name="Gilroy R."/>
        </authorList>
    </citation>
    <scope>NUCLEOTIDE SEQUENCE</scope>
    <source>
        <strain evidence="2">CHK55-1828</strain>
    </source>
</reference>
<name>A0A921HZF6_9BACT</name>
<dbReference type="Proteomes" id="UP000717835">
    <property type="component" value="Unassembled WGS sequence"/>
</dbReference>
<protein>
    <submittedName>
        <fullName evidence="2">Uncharacterized protein</fullName>
    </submittedName>
</protein>
<dbReference type="InterPro" id="IPR011659">
    <property type="entry name" value="WD40"/>
</dbReference>
<dbReference type="PANTHER" id="PTHR36842:SF1">
    <property type="entry name" value="PROTEIN TOLB"/>
    <property type="match status" value="1"/>
</dbReference>
<feature type="non-terminal residue" evidence="2">
    <location>
        <position position="1"/>
    </location>
</feature>
<dbReference type="PANTHER" id="PTHR36842">
    <property type="entry name" value="PROTEIN TOLB HOMOLOG"/>
    <property type="match status" value="1"/>
</dbReference>
<dbReference type="RefSeq" id="WP_276828363.1">
    <property type="nucleotide sequence ID" value="NZ_DYVX01000077.1"/>
</dbReference>
<dbReference type="EMBL" id="DYVX01000077">
    <property type="protein sequence ID" value="HJF92631.1"/>
    <property type="molecule type" value="Genomic_DNA"/>
</dbReference>
<proteinExistence type="inferred from homology"/>
<reference evidence="2" key="1">
    <citation type="journal article" date="2021" name="PeerJ">
        <title>Extensive microbial diversity within the chicken gut microbiome revealed by metagenomics and culture.</title>
        <authorList>
            <person name="Gilroy R."/>
            <person name="Ravi A."/>
            <person name="Getino M."/>
            <person name="Pursley I."/>
            <person name="Horton D.L."/>
            <person name="Alikhan N.F."/>
            <person name="Baker D."/>
            <person name="Gharbi K."/>
            <person name="Hall N."/>
            <person name="Watson M."/>
            <person name="Adriaenssens E.M."/>
            <person name="Foster-Nyarko E."/>
            <person name="Jarju S."/>
            <person name="Secka A."/>
            <person name="Antonio M."/>
            <person name="Oren A."/>
            <person name="Chaudhuri R.R."/>
            <person name="La Ragione R."/>
            <person name="Hildebrand F."/>
            <person name="Pallen M.J."/>
        </authorList>
    </citation>
    <scope>NUCLEOTIDE SEQUENCE</scope>
    <source>
        <strain evidence="2">CHK55-1828</strain>
    </source>
</reference>
<dbReference type="AlphaFoldDB" id="A0A921HZF6"/>
<sequence length="276" mass="30659">AYSTVGGCKNSNIYWGTGRLLDISPDGTELAYVSNINKQANIMVRKSGPQSAATQRTFRNVNDFSWGKDGNLYFSDNSDVQKVQIGVTNAHSGSLMRQLTNNNLDSNPVVTKDGKILFFTRVDKSGPSIWSLNLEDGALTSCARGYNPSLIGDKNDSFICVRNSTAGVSEIWMVNYVEGKETLILSDKDRGFSNPTVSPDGEWILCQGNSKSSITKKNNLDLFAVKLDGTNFLQLTYHPADDCCPEWSADGEYIYFISSRANKNDYFNVWRMKFNL</sequence>
<organism evidence="2 3">
    <name type="scientific">Mediterranea massiliensis</name>
    <dbReference type="NCBI Taxonomy" id="1841865"/>
    <lineage>
        <taxon>Bacteria</taxon>
        <taxon>Pseudomonadati</taxon>
        <taxon>Bacteroidota</taxon>
        <taxon>Bacteroidia</taxon>
        <taxon>Bacteroidales</taxon>
        <taxon>Bacteroidaceae</taxon>
        <taxon>Mediterranea</taxon>
    </lineage>
</organism>